<dbReference type="EMBL" id="MDTQ01000001">
    <property type="protein sequence ID" value="ODC02941.1"/>
    <property type="molecule type" value="Genomic_DNA"/>
</dbReference>
<dbReference type="SUPFAM" id="SSF53335">
    <property type="entry name" value="S-adenosyl-L-methionine-dependent methyltransferases"/>
    <property type="match status" value="1"/>
</dbReference>
<dbReference type="InterPro" id="IPR013216">
    <property type="entry name" value="Methyltransf_11"/>
</dbReference>
<proteinExistence type="predicted"/>
<feature type="domain" description="Methyltransferase type 11" evidence="2">
    <location>
        <begin position="92"/>
        <end position="142"/>
    </location>
</feature>
<gene>
    <name evidence="3" type="ORF">BFW38_04650</name>
</gene>
<evidence type="ECO:0000256" key="1">
    <source>
        <dbReference type="SAM" id="MobiDB-lite"/>
    </source>
</evidence>
<sequence length="291" mass="33313">MPAQISGSEDAQARVRQQFIQRWKAWQQFWSTPLGEALQSAQRRSLSPTLGAVFGHHLLYLGASDHSALIDGGDIDHRMGWSPIWQPDLPDATVVAEPEWLPLPDESLDLVVMHHWLELQMSPHLALREAARLTMPRGQLVIMGMNPLSLWGAQSWWGRHRGGNPRYQGPRLSFRRLQDWLSFLDMRVERLEWVFHRPPVQMPRLLSATQGFDYALDRLRCPFAASYMIWARKRVGSPIYNGRRLRQWVTSTGLVQPMPQGRHAVNRTESSSKSAHVGTMPSPVRDSDISY</sequence>
<keyword evidence="4" id="KW-1185">Reference proteome</keyword>
<accession>A0A1E2V7H7</accession>
<dbReference type="GO" id="GO:0008757">
    <property type="term" value="F:S-adenosylmethionine-dependent methyltransferase activity"/>
    <property type="evidence" value="ECO:0007669"/>
    <property type="project" value="InterPro"/>
</dbReference>
<dbReference type="Proteomes" id="UP000094291">
    <property type="component" value="Unassembled WGS sequence"/>
</dbReference>
<dbReference type="InterPro" id="IPR029063">
    <property type="entry name" value="SAM-dependent_MTases_sf"/>
</dbReference>
<feature type="region of interest" description="Disordered" evidence="1">
    <location>
        <begin position="259"/>
        <end position="291"/>
    </location>
</feature>
<dbReference type="RefSeq" id="WP_068997336.1">
    <property type="nucleotide sequence ID" value="NZ_MDTQ01000001.1"/>
</dbReference>
<reference evidence="3 4" key="1">
    <citation type="submission" date="2016-08" db="EMBL/GenBank/DDBJ databases">
        <authorList>
            <person name="Seilhamer J.J."/>
        </authorList>
    </citation>
    <scope>NUCLEOTIDE SEQUENCE [LARGE SCALE GENOMIC DNA]</scope>
    <source>
        <strain evidence="3 4">PH27A</strain>
    </source>
</reference>
<protein>
    <recommendedName>
        <fullName evidence="2">Methyltransferase type 11 domain-containing protein</fullName>
    </recommendedName>
</protein>
<evidence type="ECO:0000313" key="4">
    <source>
        <dbReference type="Proteomes" id="UP000094291"/>
    </source>
</evidence>
<comment type="caution">
    <text evidence="3">The sequence shown here is derived from an EMBL/GenBank/DDBJ whole genome shotgun (WGS) entry which is preliminary data.</text>
</comment>
<evidence type="ECO:0000259" key="2">
    <source>
        <dbReference type="Pfam" id="PF08241"/>
    </source>
</evidence>
<dbReference type="AlphaFoldDB" id="A0A1E2V7H7"/>
<organism evidence="3 4">
    <name type="scientific">Terasakiispira papahanaumokuakeensis</name>
    <dbReference type="NCBI Taxonomy" id="197479"/>
    <lineage>
        <taxon>Bacteria</taxon>
        <taxon>Pseudomonadati</taxon>
        <taxon>Pseudomonadota</taxon>
        <taxon>Gammaproteobacteria</taxon>
        <taxon>Oceanospirillales</taxon>
        <taxon>Terasakiispira</taxon>
    </lineage>
</organism>
<dbReference type="Pfam" id="PF08241">
    <property type="entry name" value="Methyltransf_11"/>
    <property type="match status" value="1"/>
</dbReference>
<dbReference type="OrthoDB" id="6191410at2"/>
<name>A0A1E2V7H7_9GAMM</name>
<dbReference type="STRING" id="197479.BFW38_04650"/>
<evidence type="ECO:0000313" key="3">
    <source>
        <dbReference type="EMBL" id="ODC02941.1"/>
    </source>
</evidence>
<dbReference type="Gene3D" id="3.40.50.150">
    <property type="entry name" value="Vaccinia Virus protein VP39"/>
    <property type="match status" value="1"/>
</dbReference>